<dbReference type="EMBL" id="OU899034">
    <property type="protein sequence ID" value="CAH1710852.1"/>
    <property type="molecule type" value="Genomic_DNA"/>
</dbReference>
<reference evidence="1" key="2">
    <citation type="submission" date="2022-10" db="EMBL/GenBank/DDBJ databases">
        <authorList>
            <consortium name="ENA_rothamsted_submissions"/>
            <consortium name="culmorum"/>
            <person name="King R."/>
        </authorList>
    </citation>
    <scope>NUCLEOTIDE SEQUENCE</scope>
</reference>
<keyword evidence="2" id="KW-1185">Reference proteome</keyword>
<gene>
    <name evidence="1" type="ORF">APHIGO_LOCUS1370</name>
</gene>
<organism evidence="1 2">
    <name type="scientific">Aphis gossypii</name>
    <name type="common">Cotton aphid</name>
    <dbReference type="NCBI Taxonomy" id="80765"/>
    <lineage>
        <taxon>Eukaryota</taxon>
        <taxon>Metazoa</taxon>
        <taxon>Ecdysozoa</taxon>
        <taxon>Arthropoda</taxon>
        <taxon>Hexapoda</taxon>
        <taxon>Insecta</taxon>
        <taxon>Pterygota</taxon>
        <taxon>Neoptera</taxon>
        <taxon>Paraneoptera</taxon>
        <taxon>Hemiptera</taxon>
        <taxon>Sternorrhyncha</taxon>
        <taxon>Aphidomorpha</taxon>
        <taxon>Aphidoidea</taxon>
        <taxon>Aphididae</taxon>
        <taxon>Aphidini</taxon>
        <taxon>Aphis</taxon>
        <taxon>Aphis</taxon>
    </lineage>
</organism>
<feature type="non-terminal residue" evidence="1">
    <location>
        <position position="143"/>
    </location>
</feature>
<dbReference type="AlphaFoldDB" id="A0A9P0IMJ3"/>
<evidence type="ECO:0000313" key="1">
    <source>
        <dbReference type="EMBL" id="CAH1710852.1"/>
    </source>
</evidence>
<proteinExistence type="predicted"/>
<name>A0A9P0IMJ3_APHGO</name>
<protein>
    <submittedName>
        <fullName evidence="1">Uncharacterized protein</fullName>
    </submittedName>
</protein>
<accession>A0A9P0IMJ3</accession>
<evidence type="ECO:0000313" key="2">
    <source>
        <dbReference type="Proteomes" id="UP001154329"/>
    </source>
</evidence>
<sequence>MFIFHLIGYLSEQLLKYTKDCDTCKSSFVVSEVYSQQLPATLVNMKTRGGLIHPNMHFFNFIRKIEESFAQHSSSANVFELITIDLMKIKPLSFPCAVHGEQIIAYTVIYYVRMRMRQFAFQENRKENKANRNKKKLLSFVRL</sequence>
<reference evidence="1" key="1">
    <citation type="submission" date="2022-02" db="EMBL/GenBank/DDBJ databases">
        <authorList>
            <person name="King R."/>
        </authorList>
    </citation>
    <scope>NUCLEOTIDE SEQUENCE</scope>
</reference>
<dbReference type="Proteomes" id="UP001154329">
    <property type="component" value="Chromosome 1"/>
</dbReference>